<evidence type="ECO:0000313" key="3">
    <source>
        <dbReference type="EMBL" id="KAA6398504.1"/>
    </source>
</evidence>
<evidence type="ECO:0000256" key="2">
    <source>
        <dbReference type="SAM" id="Phobius"/>
    </source>
</evidence>
<feature type="transmembrane region" description="Helical" evidence="2">
    <location>
        <begin position="94"/>
        <end position="119"/>
    </location>
</feature>
<comment type="caution">
    <text evidence="3">The sequence shown here is derived from an EMBL/GenBank/DDBJ whole genome shotgun (WGS) entry which is preliminary data.</text>
</comment>
<evidence type="ECO:0000313" key="4">
    <source>
        <dbReference type="Proteomes" id="UP000324800"/>
    </source>
</evidence>
<accession>A0A5J4WTY6</accession>
<protein>
    <recommendedName>
        <fullName evidence="5">Transmembrane protein</fullName>
    </recommendedName>
</protein>
<keyword evidence="2" id="KW-0472">Membrane</keyword>
<name>A0A5J4WTY6_9EUKA</name>
<dbReference type="Proteomes" id="UP000324800">
    <property type="component" value="Unassembled WGS sequence"/>
</dbReference>
<keyword evidence="2" id="KW-1133">Transmembrane helix</keyword>
<dbReference type="EMBL" id="SNRW01000941">
    <property type="protein sequence ID" value="KAA6398504.1"/>
    <property type="molecule type" value="Genomic_DNA"/>
</dbReference>
<feature type="compositionally biased region" description="Basic and acidic residues" evidence="1">
    <location>
        <begin position="21"/>
        <end position="37"/>
    </location>
</feature>
<dbReference type="AlphaFoldDB" id="A0A5J4WTY6"/>
<evidence type="ECO:0000256" key="1">
    <source>
        <dbReference type="SAM" id="MobiDB-lite"/>
    </source>
</evidence>
<feature type="region of interest" description="Disordered" evidence="1">
    <location>
        <begin position="1"/>
        <end position="45"/>
    </location>
</feature>
<sequence length="205" mass="23337">MKKAQNDLLGLDANKANQLESEQKDNEGQDDNYKNEGGKTLQKSDSLSDVNILTNKFSTKSASQSTSSVVRTGSQKSEILKKLQTKQTKQYQTFILIFSFLFISLVLMIVLFIFLYIYIFIGTNFISAVYAGRAFRRAIVVAELMNTALDYSRYYMFEVLMVDQDGGIQVDGVYGEATGVSYPLLIELNQEYDQLYQWGYYNQVC</sequence>
<reference evidence="3 4" key="1">
    <citation type="submission" date="2019-03" db="EMBL/GenBank/DDBJ databases">
        <title>Single cell metagenomics reveals metabolic interactions within the superorganism composed of flagellate Streblomastix strix and complex community of Bacteroidetes bacteria on its surface.</title>
        <authorList>
            <person name="Treitli S.C."/>
            <person name="Kolisko M."/>
            <person name="Husnik F."/>
            <person name="Keeling P."/>
            <person name="Hampl V."/>
        </authorList>
    </citation>
    <scope>NUCLEOTIDE SEQUENCE [LARGE SCALE GENOMIC DNA]</scope>
    <source>
        <strain evidence="3">ST1C</strain>
    </source>
</reference>
<organism evidence="3 4">
    <name type="scientific">Streblomastix strix</name>
    <dbReference type="NCBI Taxonomy" id="222440"/>
    <lineage>
        <taxon>Eukaryota</taxon>
        <taxon>Metamonada</taxon>
        <taxon>Preaxostyla</taxon>
        <taxon>Oxymonadida</taxon>
        <taxon>Streblomastigidae</taxon>
        <taxon>Streblomastix</taxon>
    </lineage>
</organism>
<keyword evidence="2" id="KW-0812">Transmembrane</keyword>
<gene>
    <name evidence="3" type="ORF">EZS28_005970</name>
</gene>
<evidence type="ECO:0008006" key="5">
    <source>
        <dbReference type="Google" id="ProtNLM"/>
    </source>
</evidence>
<proteinExistence type="predicted"/>